<dbReference type="OrthoDB" id="24745at2759"/>
<evidence type="ECO:0000313" key="4">
    <source>
        <dbReference type="EMBL" id="CCO17462.1"/>
    </source>
</evidence>
<keyword evidence="5" id="KW-1185">Reference proteome</keyword>
<dbReference type="GO" id="GO:0030681">
    <property type="term" value="C:multimeric ribonuclease P complex"/>
    <property type="evidence" value="ECO:0007669"/>
    <property type="project" value="TreeGrafter"/>
</dbReference>
<accession>K8EH57</accession>
<evidence type="ECO:0000256" key="3">
    <source>
        <dbReference type="SAM" id="MobiDB-lite"/>
    </source>
</evidence>
<feature type="compositionally biased region" description="Basic residues" evidence="3">
    <location>
        <begin position="132"/>
        <end position="141"/>
    </location>
</feature>
<sequence>MVRFKNRYIIARVLFHDKKPTSEHMLSNQLNLEIESAFGVCGAREMCPSVQVKYYEQKYGSNVVVLRCSREDVRKVKLCFENIERVEGRTCTMRAVAVHGKLGSLKENVLEKIGRFAVNGEDGDEEEEKKEEKRRKVRRKVEKAVEAMTS</sequence>
<dbReference type="AlphaFoldDB" id="K8EH57"/>
<dbReference type="PANTHER" id="PTHR15441:SF2">
    <property type="entry name" value="RIBONUCLEASE P_MRP PROTEIN SUBUNIT POP5"/>
    <property type="match status" value="1"/>
</dbReference>
<dbReference type="Pfam" id="PF01900">
    <property type="entry name" value="RNase_P_Rpp14"/>
    <property type="match status" value="1"/>
</dbReference>
<dbReference type="InterPro" id="IPR002759">
    <property type="entry name" value="Pop5/Rpp14/Rnp2-like"/>
</dbReference>
<dbReference type="PANTHER" id="PTHR15441">
    <property type="entry name" value="RIBONUCLEASE P PROTEIN SUBUNIT P14"/>
    <property type="match status" value="1"/>
</dbReference>
<dbReference type="EMBL" id="FO082271">
    <property type="protein sequence ID" value="CCO17462.1"/>
    <property type="molecule type" value="Genomic_DNA"/>
</dbReference>
<dbReference type="RefSeq" id="XP_007511341.1">
    <property type="nucleotide sequence ID" value="XM_007511279.1"/>
</dbReference>
<dbReference type="SUPFAM" id="SSF160350">
    <property type="entry name" value="Rnp2-like"/>
    <property type="match status" value="1"/>
</dbReference>
<reference evidence="4 5" key="1">
    <citation type="submission" date="2011-10" db="EMBL/GenBank/DDBJ databases">
        <authorList>
            <person name="Genoscope - CEA"/>
        </authorList>
    </citation>
    <scope>NUCLEOTIDE SEQUENCE [LARGE SCALE GENOMIC DNA]</scope>
    <source>
        <strain evidence="4 5">RCC 1105</strain>
    </source>
</reference>
<comment type="similarity">
    <text evidence="1">Belongs to the eukaryotic/archaeal RNase P protein component 2 family.</text>
</comment>
<dbReference type="GO" id="GO:0005730">
    <property type="term" value="C:nucleolus"/>
    <property type="evidence" value="ECO:0007669"/>
    <property type="project" value="TreeGrafter"/>
</dbReference>
<feature type="region of interest" description="Disordered" evidence="3">
    <location>
        <begin position="120"/>
        <end position="150"/>
    </location>
</feature>
<organism evidence="4 5">
    <name type="scientific">Bathycoccus prasinos</name>
    <dbReference type="NCBI Taxonomy" id="41875"/>
    <lineage>
        <taxon>Eukaryota</taxon>
        <taxon>Viridiplantae</taxon>
        <taxon>Chlorophyta</taxon>
        <taxon>Mamiellophyceae</taxon>
        <taxon>Mamiellales</taxon>
        <taxon>Bathycoccaceae</taxon>
        <taxon>Bathycoccus</taxon>
    </lineage>
</organism>
<evidence type="ECO:0000313" key="5">
    <source>
        <dbReference type="Proteomes" id="UP000198341"/>
    </source>
</evidence>
<dbReference type="Gene3D" id="3.30.70.3250">
    <property type="entry name" value="Ribonuclease P, Pop5 subunit"/>
    <property type="match status" value="1"/>
</dbReference>
<protein>
    <submittedName>
        <fullName evidence="4">Uncharacterized protein</fullName>
    </submittedName>
</protein>
<name>K8EH57_9CHLO</name>
<evidence type="ECO:0000256" key="2">
    <source>
        <dbReference type="ARBA" id="ARBA00022694"/>
    </source>
</evidence>
<dbReference type="KEGG" id="bpg:Bathy08g03030"/>
<evidence type="ECO:0000256" key="1">
    <source>
        <dbReference type="ARBA" id="ARBA00010800"/>
    </source>
</evidence>
<keyword evidence="2" id="KW-0819">tRNA processing</keyword>
<dbReference type="GeneID" id="19014282"/>
<proteinExistence type="inferred from homology"/>
<dbReference type="GO" id="GO:0001682">
    <property type="term" value="P:tRNA 5'-leader removal"/>
    <property type="evidence" value="ECO:0007669"/>
    <property type="project" value="InterPro"/>
</dbReference>
<dbReference type="InterPro" id="IPR038085">
    <property type="entry name" value="Rnp2-like_sf"/>
</dbReference>
<dbReference type="GO" id="GO:0033204">
    <property type="term" value="F:ribonuclease P RNA binding"/>
    <property type="evidence" value="ECO:0007669"/>
    <property type="project" value="TreeGrafter"/>
</dbReference>
<dbReference type="Proteomes" id="UP000198341">
    <property type="component" value="Chromosome 8"/>
</dbReference>
<gene>
    <name evidence="4" type="ORF">Bathy08g03030</name>
</gene>